<evidence type="ECO:0000313" key="1">
    <source>
        <dbReference type="EMBL" id="KAJ9657766.1"/>
    </source>
</evidence>
<protein>
    <submittedName>
        <fullName evidence="1">Uncharacterized protein</fullName>
    </submittedName>
</protein>
<keyword evidence="2" id="KW-1185">Reference proteome</keyword>
<dbReference type="Proteomes" id="UP001172386">
    <property type="component" value="Unassembled WGS sequence"/>
</dbReference>
<evidence type="ECO:0000313" key="2">
    <source>
        <dbReference type="Proteomes" id="UP001172386"/>
    </source>
</evidence>
<comment type="caution">
    <text evidence="1">The sequence shown here is derived from an EMBL/GenBank/DDBJ whole genome shotgun (WGS) entry which is preliminary data.</text>
</comment>
<accession>A0ACC3A9G2</accession>
<dbReference type="EMBL" id="JAPDRQ010000059">
    <property type="protein sequence ID" value="KAJ9657766.1"/>
    <property type="molecule type" value="Genomic_DNA"/>
</dbReference>
<reference evidence="1" key="1">
    <citation type="submission" date="2022-10" db="EMBL/GenBank/DDBJ databases">
        <title>Culturing micro-colonial fungi from biological soil crusts in the Mojave desert and describing Neophaeococcomyces mojavensis, and introducing the new genera and species Taxawa tesnikishii.</title>
        <authorList>
            <person name="Kurbessoian T."/>
            <person name="Stajich J.E."/>
        </authorList>
    </citation>
    <scope>NUCLEOTIDE SEQUENCE</scope>
    <source>
        <strain evidence="1">JES_112</strain>
    </source>
</reference>
<organism evidence="1 2">
    <name type="scientific">Neophaeococcomyces mojaviensis</name>
    <dbReference type="NCBI Taxonomy" id="3383035"/>
    <lineage>
        <taxon>Eukaryota</taxon>
        <taxon>Fungi</taxon>
        <taxon>Dikarya</taxon>
        <taxon>Ascomycota</taxon>
        <taxon>Pezizomycotina</taxon>
        <taxon>Eurotiomycetes</taxon>
        <taxon>Chaetothyriomycetidae</taxon>
        <taxon>Chaetothyriales</taxon>
        <taxon>Chaetothyriales incertae sedis</taxon>
        <taxon>Neophaeococcomyces</taxon>
    </lineage>
</organism>
<sequence length="150" mass="17178">MADMTDNTNTADMTDMTVTVVETEVPTEDETSTEDGRRTTFLEYTGDVRGSHEGKNADWDAVFEKAKAAAGRAVFDSLCNRPGTAYVDMRMPSLSKRIKDHGNLCERHGDPKFTETNHHEHWDRDAFGRKKHWQGWKQYRYSFSIKVSVI</sequence>
<gene>
    <name evidence="1" type="ORF">H2198_004073</name>
</gene>
<proteinExistence type="predicted"/>
<name>A0ACC3A9G2_9EURO</name>